<dbReference type="InterPro" id="IPR005467">
    <property type="entry name" value="His_kinase_dom"/>
</dbReference>
<evidence type="ECO:0000256" key="2">
    <source>
        <dbReference type="ARBA" id="ARBA00012438"/>
    </source>
</evidence>
<keyword evidence="3" id="KW-0597">Phosphoprotein</keyword>
<dbReference type="InterPro" id="IPR036890">
    <property type="entry name" value="HATPase_C_sf"/>
</dbReference>
<accession>A0A0W8G0U9</accession>
<name>A0A0W8G0U9_9ZZZZ</name>
<evidence type="ECO:0000313" key="7">
    <source>
        <dbReference type="EMBL" id="KUG26779.1"/>
    </source>
</evidence>
<organism evidence="7">
    <name type="scientific">hydrocarbon metagenome</name>
    <dbReference type="NCBI Taxonomy" id="938273"/>
    <lineage>
        <taxon>unclassified sequences</taxon>
        <taxon>metagenomes</taxon>
        <taxon>ecological metagenomes</taxon>
    </lineage>
</organism>
<dbReference type="SMART" id="SM00387">
    <property type="entry name" value="HATPase_c"/>
    <property type="match status" value="1"/>
</dbReference>
<keyword evidence="5" id="KW-0418">Kinase</keyword>
<protein>
    <recommendedName>
        <fullName evidence="2">histidine kinase</fullName>
        <ecNumber evidence="2">2.7.13.3</ecNumber>
    </recommendedName>
</protein>
<proteinExistence type="predicted"/>
<feature type="domain" description="Histidine kinase" evidence="6">
    <location>
        <begin position="1"/>
        <end position="144"/>
    </location>
</feature>
<evidence type="ECO:0000256" key="3">
    <source>
        <dbReference type="ARBA" id="ARBA00022553"/>
    </source>
</evidence>
<gene>
    <name evidence="7" type="ORF">ASZ90_003370</name>
</gene>
<dbReference type="GO" id="GO:0000155">
    <property type="term" value="F:phosphorelay sensor kinase activity"/>
    <property type="evidence" value="ECO:0007669"/>
    <property type="project" value="TreeGrafter"/>
</dbReference>
<dbReference type="PANTHER" id="PTHR43547:SF2">
    <property type="entry name" value="HYBRID SIGNAL TRANSDUCTION HISTIDINE KINASE C"/>
    <property type="match status" value="1"/>
</dbReference>
<evidence type="ECO:0000256" key="4">
    <source>
        <dbReference type="ARBA" id="ARBA00022679"/>
    </source>
</evidence>
<dbReference type="AlphaFoldDB" id="A0A0W8G0U9"/>
<dbReference type="InterPro" id="IPR004358">
    <property type="entry name" value="Sig_transdc_His_kin-like_C"/>
</dbReference>
<dbReference type="PRINTS" id="PR00344">
    <property type="entry name" value="BCTRLSENSOR"/>
</dbReference>
<dbReference type="Gene3D" id="3.30.565.10">
    <property type="entry name" value="Histidine kinase-like ATPase, C-terminal domain"/>
    <property type="match status" value="1"/>
</dbReference>
<dbReference type="PANTHER" id="PTHR43547">
    <property type="entry name" value="TWO-COMPONENT HISTIDINE KINASE"/>
    <property type="match status" value="1"/>
</dbReference>
<reference evidence="7" key="1">
    <citation type="journal article" date="2015" name="Proc. Natl. Acad. Sci. U.S.A.">
        <title>Networks of energetic and metabolic interactions define dynamics in microbial communities.</title>
        <authorList>
            <person name="Embree M."/>
            <person name="Liu J.K."/>
            <person name="Al-Bassam M.M."/>
            <person name="Zengler K."/>
        </authorList>
    </citation>
    <scope>NUCLEOTIDE SEQUENCE</scope>
</reference>
<dbReference type="SUPFAM" id="SSF55874">
    <property type="entry name" value="ATPase domain of HSP90 chaperone/DNA topoisomerase II/histidine kinase"/>
    <property type="match status" value="1"/>
</dbReference>
<sequence>MLNELVDKWKKIAEDEGLTFSSEIPESEIIINADKERIHKAINNLLSNAVKFTNKGGRITLMARDFLKEVEIIISDTGVGIPKGDIPKLFQKFSKVGKTSTQIPGAGFGLTTVKQIVDLHEGLIKVSSELNKGSTFIIKLPKSSRR</sequence>
<dbReference type="PROSITE" id="PS50109">
    <property type="entry name" value="HIS_KIN"/>
    <property type="match status" value="1"/>
</dbReference>
<dbReference type="EMBL" id="LNQE01000406">
    <property type="protein sequence ID" value="KUG26779.1"/>
    <property type="molecule type" value="Genomic_DNA"/>
</dbReference>
<dbReference type="FunFam" id="3.30.565.10:FF:000006">
    <property type="entry name" value="Sensor histidine kinase WalK"/>
    <property type="match status" value="1"/>
</dbReference>
<evidence type="ECO:0000256" key="1">
    <source>
        <dbReference type="ARBA" id="ARBA00000085"/>
    </source>
</evidence>
<comment type="catalytic activity">
    <reaction evidence="1">
        <text>ATP + protein L-histidine = ADP + protein N-phospho-L-histidine.</text>
        <dbReference type="EC" id="2.7.13.3"/>
    </reaction>
</comment>
<evidence type="ECO:0000256" key="5">
    <source>
        <dbReference type="ARBA" id="ARBA00022777"/>
    </source>
</evidence>
<comment type="caution">
    <text evidence="7">The sequence shown here is derived from an EMBL/GenBank/DDBJ whole genome shotgun (WGS) entry which is preliminary data.</text>
</comment>
<evidence type="ECO:0000259" key="6">
    <source>
        <dbReference type="PROSITE" id="PS50109"/>
    </source>
</evidence>
<dbReference type="InterPro" id="IPR003594">
    <property type="entry name" value="HATPase_dom"/>
</dbReference>
<keyword evidence="4" id="KW-0808">Transferase</keyword>
<dbReference type="EC" id="2.7.13.3" evidence="2"/>
<dbReference type="Pfam" id="PF02518">
    <property type="entry name" value="HATPase_c"/>
    <property type="match status" value="1"/>
</dbReference>